<evidence type="ECO:0000256" key="1">
    <source>
        <dbReference type="SAM" id="Phobius"/>
    </source>
</evidence>
<comment type="caution">
    <text evidence="2">The sequence shown here is derived from an EMBL/GenBank/DDBJ whole genome shotgun (WGS) entry which is preliminary data.</text>
</comment>
<protein>
    <submittedName>
        <fullName evidence="2">Uncharacterized protein</fullName>
    </submittedName>
</protein>
<feature type="transmembrane region" description="Helical" evidence="1">
    <location>
        <begin position="12"/>
        <end position="32"/>
    </location>
</feature>
<reference evidence="2" key="1">
    <citation type="submission" date="2019-10" db="EMBL/GenBank/DDBJ databases">
        <title>Conservation and host-specific expression of non-tandemly repeated heterogenous ribosome RNA gene in arbuscular mycorrhizal fungi.</title>
        <authorList>
            <person name="Maeda T."/>
            <person name="Kobayashi Y."/>
            <person name="Nakagawa T."/>
            <person name="Ezawa T."/>
            <person name="Yamaguchi K."/>
            <person name="Bino T."/>
            <person name="Nishimoto Y."/>
            <person name="Shigenobu S."/>
            <person name="Kawaguchi M."/>
        </authorList>
    </citation>
    <scope>NUCLEOTIDE SEQUENCE</scope>
    <source>
        <strain evidence="2">HR1</strain>
    </source>
</reference>
<keyword evidence="1" id="KW-1133">Transmembrane helix</keyword>
<dbReference type="AlphaFoldDB" id="A0A8H3QN98"/>
<evidence type="ECO:0000313" key="3">
    <source>
        <dbReference type="Proteomes" id="UP000615446"/>
    </source>
</evidence>
<dbReference type="Proteomes" id="UP000615446">
    <property type="component" value="Unassembled WGS sequence"/>
</dbReference>
<dbReference type="EMBL" id="BLAL01000063">
    <property type="protein sequence ID" value="GES82879.1"/>
    <property type="molecule type" value="Genomic_DNA"/>
</dbReference>
<keyword evidence="1" id="KW-0812">Transmembrane</keyword>
<sequence>MSYNTEKSPLIHFLVVLALLLVLALLITPVFWSFITFIHIFVLILQLIAKICTLSVRILSLIAKRALKAGSSCANTNGYRDVVRNINGVQMHLVLTIGVGFGVHRFYSLIEERPKFRLQLYIPDEPEIMPRQEQSGMRLKTQSLPMYIRYASEISNGTRLSTAKEINELTVRSDKKTRGFSEKRVDGHNVKGFDFIAIPEINPWISKARNKLVQQKRNNLSPQETLDAARTQLKRLLRRHKKQCTA</sequence>
<dbReference type="OrthoDB" id="2334309at2759"/>
<feature type="transmembrane region" description="Helical" evidence="1">
    <location>
        <begin position="38"/>
        <end position="59"/>
    </location>
</feature>
<proteinExistence type="predicted"/>
<gene>
    <name evidence="2" type="ORF">RCL2_001006200</name>
</gene>
<organism evidence="2 3">
    <name type="scientific">Rhizophagus clarus</name>
    <dbReference type="NCBI Taxonomy" id="94130"/>
    <lineage>
        <taxon>Eukaryota</taxon>
        <taxon>Fungi</taxon>
        <taxon>Fungi incertae sedis</taxon>
        <taxon>Mucoromycota</taxon>
        <taxon>Glomeromycotina</taxon>
        <taxon>Glomeromycetes</taxon>
        <taxon>Glomerales</taxon>
        <taxon>Glomeraceae</taxon>
        <taxon>Rhizophagus</taxon>
    </lineage>
</organism>
<evidence type="ECO:0000313" key="2">
    <source>
        <dbReference type="EMBL" id="GES82879.1"/>
    </source>
</evidence>
<name>A0A8H3QN98_9GLOM</name>
<accession>A0A8H3QN98</accession>
<keyword evidence="1" id="KW-0472">Membrane</keyword>